<dbReference type="InterPro" id="IPR000713">
    <property type="entry name" value="Mur_ligase_N"/>
</dbReference>
<evidence type="ECO:0000256" key="9">
    <source>
        <dbReference type="ARBA" id="ARBA00023316"/>
    </source>
</evidence>
<evidence type="ECO:0000259" key="13">
    <source>
        <dbReference type="Pfam" id="PF02875"/>
    </source>
</evidence>
<dbReference type="Pfam" id="PF02875">
    <property type="entry name" value="Mur_ligase_C"/>
    <property type="match status" value="1"/>
</dbReference>
<comment type="catalytic activity">
    <reaction evidence="10 11">
        <text>D-alanyl-D-alanine + UDP-N-acetyl-alpha-D-muramoyl-L-alanyl-gamma-D-glutamyl-meso-2,6-diaminopimelate + ATP = UDP-N-acetyl-alpha-D-muramoyl-L-alanyl-gamma-D-glutamyl-meso-2,6-diaminopimeloyl-D-alanyl-D-alanine + ADP + phosphate + H(+)</text>
        <dbReference type="Rhea" id="RHEA:28374"/>
        <dbReference type="ChEBI" id="CHEBI:15378"/>
        <dbReference type="ChEBI" id="CHEBI:30616"/>
        <dbReference type="ChEBI" id="CHEBI:43474"/>
        <dbReference type="ChEBI" id="CHEBI:57822"/>
        <dbReference type="ChEBI" id="CHEBI:61386"/>
        <dbReference type="ChEBI" id="CHEBI:83905"/>
        <dbReference type="ChEBI" id="CHEBI:456216"/>
        <dbReference type="EC" id="6.3.2.10"/>
    </reaction>
</comment>
<feature type="domain" description="Mur ligase central" evidence="14">
    <location>
        <begin position="113"/>
        <end position="299"/>
    </location>
</feature>
<comment type="subcellular location">
    <subcellularLocation>
        <location evidence="10 11">Cytoplasm</location>
    </subcellularLocation>
</comment>
<dbReference type="RefSeq" id="WP_106612658.1">
    <property type="nucleotide sequence ID" value="NZ_JAUSTO010000006.1"/>
</dbReference>
<keyword evidence="1 10" id="KW-0963">Cytoplasm</keyword>
<dbReference type="InterPro" id="IPR051046">
    <property type="entry name" value="MurCDEF_CellWall_CoF430Synth"/>
</dbReference>
<keyword evidence="3 10" id="KW-0132">Cell division</keyword>
<dbReference type="SUPFAM" id="SSF63418">
    <property type="entry name" value="MurE/MurF N-terminal domain"/>
    <property type="match status" value="1"/>
</dbReference>
<dbReference type="GO" id="GO:0051301">
    <property type="term" value="P:cell division"/>
    <property type="evidence" value="ECO:0007669"/>
    <property type="project" value="UniProtKB-KW"/>
</dbReference>
<evidence type="ECO:0000259" key="14">
    <source>
        <dbReference type="Pfam" id="PF08245"/>
    </source>
</evidence>
<evidence type="ECO:0000256" key="1">
    <source>
        <dbReference type="ARBA" id="ARBA00022490"/>
    </source>
</evidence>
<dbReference type="GO" id="GO:0009252">
    <property type="term" value="P:peptidoglycan biosynthetic process"/>
    <property type="evidence" value="ECO:0007669"/>
    <property type="project" value="UniProtKB-UniRule"/>
</dbReference>
<dbReference type="EMBL" id="JAUSTO010000006">
    <property type="protein sequence ID" value="MDQ0152483.1"/>
    <property type="molecule type" value="Genomic_DNA"/>
</dbReference>
<evidence type="ECO:0000256" key="3">
    <source>
        <dbReference type="ARBA" id="ARBA00022618"/>
    </source>
</evidence>
<evidence type="ECO:0000256" key="6">
    <source>
        <dbReference type="ARBA" id="ARBA00022960"/>
    </source>
</evidence>
<dbReference type="Proteomes" id="UP001241537">
    <property type="component" value="Unassembled WGS sequence"/>
</dbReference>
<comment type="function">
    <text evidence="10 11">Involved in cell wall formation. Catalyzes the final step in the synthesis of UDP-N-acetylmuramoyl-pentapeptide, the precursor of murein.</text>
</comment>
<comment type="similarity">
    <text evidence="10">Belongs to the MurCDEF family. MurF subfamily.</text>
</comment>
<dbReference type="Gene3D" id="3.40.1190.10">
    <property type="entry name" value="Mur-like, catalytic domain"/>
    <property type="match status" value="1"/>
</dbReference>
<dbReference type="InterPro" id="IPR004101">
    <property type="entry name" value="Mur_ligase_C"/>
</dbReference>
<evidence type="ECO:0000256" key="5">
    <source>
        <dbReference type="ARBA" id="ARBA00022840"/>
    </source>
</evidence>
<accession>A0AAE4AK38</accession>
<dbReference type="SUPFAM" id="SSF53623">
    <property type="entry name" value="MurD-like peptide ligases, catalytic domain"/>
    <property type="match status" value="1"/>
</dbReference>
<comment type="pathway">
    <text evidence="10 11">Cell wall biogenesis; peptidoglycan biosynthesis.</text>
</comment>
<dbReference type="EC" id="6.3.2.10" evidence="10 11"/>
<dbReference type="NCBIfam" id="TIGR01143">
    <property type="entry name" value="murF"/>
    <property type="match status" value="1"/>
</dbReference>
<dbReference type="GO" id="GO:0008360">
    <property type="term" value="P:regulation of cell shape"/>
    <property type="evidence" value="ECO:0007669"/>
    <property type="project" value="UniProtKB-KW"/>
</dbReference>
<evidence type="ECO:0000256" key="11">
    <source>
        <dbReference type="RuleBase" id="RU004136"/>
    </source>
</evidence>
<keyword evidence="8 10" id="KW-0131">Cell cycle</keyword>
<organism evidence="15 16">
    <name type="scientific">Moryella indoligenes</name>
    <dbReference type="NCBI Taxonomy" id="371674"/>
    <lineage>
        <taxon>Bacteria</taxon>
        <taxon>Bacillati</taxon>
        <taxon>Bacillota</taxon>
        <taxon>Clostridia</taxon>
        <taxon>Lachnospirales</taxon>
        <taxon>Lachnospiraceae</taxon>
        <taxon>Moryella</taxon>
    </lineage>
</organism>
<dbReference type="GO" id="GO:0005737">
    <property type="term" value="C:cytoplasm"/>
    <property type="evidence" value="ECO:0007669"/>
    <property type="project" value="UniProtKB-SubCell"/>
</dbReference>
<evidence type="ECO:0000313" key="16">
    <source>
        <dbReference type="Proteomes" id="UP001241537"/>
    </source>
</evidence>
<dbReference type="SUPFAM" id="SSF53244">
    <property type="entry name" value="MurD-like peptide ligases, peptide-binding domain"/>
    <property type="match status" value="1"/>
</dbReference>
<reference evidence="15" key="1">
    <citation type="submission" date="2023-07" db="EMBL/GenBank/DDBJ databases">
        <title>Genomic Encyclopedia of Type Strains, Phase IV (KMG-IV): sequencing the most valuable type-strain genomes for metagenomic binning, comparative biology and taxonomic classification.</title>
        <authorList>
            <person name="Goeker M."/>
        </authorList>
    </citation>
    <scope>NUCLEOTIDE SEQUENCE</scope>
    <source>
        <strain evidence="15">DSM 19659</strain>
    </source>
</reference>
<dbReference type="GO" id="GO:0005524">
    <property type="term" value="F:ATP binding"/>
    <property type="evidence" value="ECO:0007669"/>
    <property type="project" value="UniProtKB-UniRule"/>
</dbReference>
<evidence type="ECO:0000256" key="7">
    <source>
        <dbReference type="ARBA" id="ARBA00022984"/>
    </source>
</evidence>
<keyword evidence="4 10" id="KW-0547">Nucleotide-binding</keyword>
<dbReference type="InterPro" id="IPR035911">
    <property type="entry name" value="MurE/MurF_N"/>
</dbReference>
<evidence type="ECO:0000256" key="2">
    <source>
        <dbReference type="ARBA" id="ARBA00022598"/>
    </source>
</evidence>
<sequence length="462" mass="49607">MRSWKLSEVIEVCDGRLLCGSAEGEISHLSIDSRDVCEGTLFVPFVGERTDAHRFIAAVAKAGARAAFTAAGRAIPEGLPEDFALIEVEDTLRALQALGAAARDRLSIPIIAVTGSVGKTTTREMIAAALSAERRVFRTAANHNGQIGVPLTLLEIDERCELAVIEMGMSIPGEMAVISRLARPSMAVFTNIGLAHIEQLKTQENIRAEKLHIQDGMPEGASLLLNGDDALLRTAELRPGFRKELYGTGADLRYRAEDVTLQNGCASFTAVIDGKRVPVQLKLYGRHQLLNALAALAVADRFGVSLDAAAKKLGEFTGYRHRQQIFVHGGVTVVDDSYNASPDSMRAALDILGGLSVSGRRIAVLADMKELGEREAALHRELGRYLSLGKKADLLLTLGPLAEQIAEVAERDGVEVQCYQDRSALETALHSLLRPGDALLFKGSNSMGLSALADSFSGNADR</sequence>
<dbReference type="InterPro" id="IPR036615">
    <property type="entry name" value="Mur_ligase_C_dom_sf"/>
</dbReference>
<dbReference type="InterPro" id="IPR013221">
    <property type="entry name" value="Mur_ligase_cen"/>
</dbReference>
<dbReference type="PANTHER" id="PTHR43024:SF1">
    <property type="entry name" value="UDP-N-ACETYLMURAMOYL-TRIPEPTIDE--D-ALANYL-D-ALANINE LIGASE"/>
    <property type="match status" value="1"/>
</dbReference>
<dbReference type="HAMAP" id="MF_02019">
    <property type="entry name" value="MurF"/>
    <property type="match status" value="1"/>
</dbReference>
<keyword evidence="5 10" id="KW-0067">ATP-binding</keyword>
<dbReference type="InterPro" id="IPR005863">
    <property type="entry name" value="UDP-N-AcMur_synth"/>
</dbReference>
<keyword evidence="7 10" id="KW-0573">Peptidoglycan synthesis</keyword>
<dbReference type="Gene3D" id="3.40.1390.10">
    <property type="entry name" value="MurE/MurF, N-terminal domain"/>
    <property type="match status" value="1"/>
</dbReference>
<keyword evidence="2 10" id="KW-0436">Ligase</keyword>
<dbReference type="GO" id="GO:0047480">
    <property type="term" value="F:UDP-N-acetylmuramoyl-tripeptide-D-alanyl-D-alanine ligase activity"/>
    <property type="evidence" value="ECO:0007669"/>
    <property type="project" value="UniProtKB-UniRule"/>
</dbReference>
<dbReference type="Pfam" id="PF08245">
    <property type="entry name" value="Mur_ligase_M"/>
    <property type="match status" value="1"/>
</dbReference>
<evidence type="ECO:0000256" key="10">
    <source>
        <dbReference type="HAMAP-Rule" id="MF_02019"/>
    </source>
</evidence>
<dbReference type="Pfam" id="PF01225">
    <property type="entry name" value="Mur_ligase"/>
    <property type="match status" value="1"/>
</dbReference>
<comment type="caution">
    <text evidence="15">The sequence shown here is derived from an EMBL/GenBank/DDBJ whole genome shotgun (WGS) entry which is preliminary data.</text>
</comment>
<feature type="domain" description="Mur ligase N-terminal catalytic" evidence="12">
    <location>
        <begin position="25"/>
        <end position="101"/>
    </location>
</feature>
<keyword evidence="6 10" id="KW-0133">Cell shape</keyword>
<dbReference type="GO" id="GO:0071555">
    <property type="term" value="P:cell wall organization"/>
    <property type="evidence" value="ECO:0007669"/>
    <property type="project" value="UniProtKB-KW"/>
</dbReference>
<evidence type="ECO:0000259" key="12">
    <source>
        <dbReference type="Pfam" id="PF01225"/>
    </source>
</evidence>
<dbReference type="PANTHER" id="PTHR43024">
    <property type="entry name" value="UDP-N-ACETYLMURAMOYL-TRIPEPTIDE--D-ALANYL-D-ALANINE LIGASE"/>
    <property type="match status" value="1"/>
</dbReference>
<evidence type="ECO:0000313" key="15">
    <source>
        <dbReference type="EMBL" id="MDQ0152483.1"/>
    </source>
</evidence>
<name>A0AAE4AK38_9FIRM</name>
<protein>
    <recommendedName>
        <fullName evidence="10 11">UDP-N-acetylmuramoyl-tripeptide--D-alanyl-D-alanine ligase</fullName>
        <ecNumber evidence="10 11">6.3.2.10</ecNumber>
    </recommendedName>
    <alternativeName>
        <fullName evidence="10">D-alanyl-D-alanine-adding enzyme</fullName>
    </alternativeName>
</protein>
<dbReference type="Gene3D" id="3.90.190.20">
    <property type="entry name" value="Mur ligase, C-terminal domain"/>
    <property type="match status" value="1"/>
</dbReference>
<feature type="binding site" evidence="10">
    <location>
        <begin position="115"/>
        <end position="121"/>
    </location>
    <ligand>
        <name>ATP</name>
        <dbReference type="ChEBI" id="CHEBI:30616"/>
    </ligand>
</feature>
<evidence type="ECO:0000256" key="8">
    <source>
        <dbReference type="ARBA" id="ARBA00023306"/>
    </source>
</evidence>
<keyword evidence="9 10" id="KW-0961">Cell wall biogenesis/degradation</keyword>
<keyword evidence="16" id="KW-1185">Reference proteome</keyword>
<proteinExistence type="inferred from homology"/>
<evidence type="ECO:0000256" key="4">
    <source>
        <dbReference type="ARBA" id="ARBA00022741"/>
    </source>
</evidence>
<dbReference type="InterPro" id="IPR036565">
    <property type="entry name" value="Mur-like_cat_sf"/>
</dbReference>
<feature type="domain" description="Mur ligase C-terminal" evidence="13">
    <location>
        <begin position="321"/>
        <end position="444"/>
    </location>
</feature>
<dbReference type="AlphaFoldDB" id="A0AAE4AK38"/>
<gene>
    <name evidence="10" type="primary">murF</name>
    <name evidence="15" type="ORF">J2S20_001175</name>
</gene>